<dbReference type="AlphaFoldDB" id="A0A4Y2IY21"/>
<feature type="transmembrane region" description="Helical" evidence="1">
    <location>
        <begin position="229"/>
        <end position="252"/>
    </location>
</feature>
<dbReference type="SMART" id="SM00703">
    <property type="entry name" value="NRF"/>
    <property type="match status" value="1"/>
</dbReference>
<evidence type="ECO:0000256" key="1">
    <source>
        <dbReference type="SAM" id="Phobius"/>
    </source>
</evidence>
<feature type="domain" description="Nose resistant-to-fluoxetine protein N-terminal" evidence="3">
    <location>
        <begin position="87"/>
        <end position="214"/>
    </location>
</feature>
<reference evidence="4 5" key="1">
    <citation type="journal article" date="2019" name="Sci. Rep.">
        <title>Orb-weaving spider Araneus ventricosus genome elucidates the spidroin gene catalogue.</title>
        <authorList>
            <person name="Kono N."/>
            <person name="Nakamura H."/>
            <person name="Ohtoshi R."/>
            <person name="Moran D.A.P."/>
            <person name="Shinohara A."/>
            <person name="Yoshida Y."/>
            <person name="Fujiwara M."/>
            <person name="Mori M."/>
            <person name="Tomita M."/>
            <person name="Arakawa K."/>
        </authorList>
    </citation>
    <scope>NUCLEOTIDE SEQUENCE [LARGE SCALE GENOMIC DNA]</scope>
</reference>
<dbReference type="PANTHER" id="PTHR11161">
    <property type="entry name" value="O-ACYLTRANSFERASE"/>
    <property type="match status" value="1"/>
</dbReference>
<evidence type="ECO:0000256" key="2">
    <source>
        <dbReference type="SAM" id="SignalP"/>
    </source>
</evidence>
<dbReference type="Pfam" id="PF20146">
    <property type="entry name" value="NRF"/>
    <property type="match status" value="1"/>
</dbReference>
<dbReference type="OrthoDB" id="118951at2759"/>
<accession>A0A4Y2IY21</accession>
<keyword evidence="1" id="KW-0472">Membrane</keyword>
<keyword evidence="2" id="KW-0732">Signal</keyword>
<organism evidence="4 5">
    <name type="scientific">Araneus ventricosus</name>
    <name type="common">Orbweaver spider</name>
    <name type="synonym">Epeira ventricosa</name>
    <dbReference type="NCBI Taxonomy" id="182803"/>
    <lineage>
        <taxon>Eukaryota</taxon>
        <taxon>Metazoa</taxon>
        <taxon>Ecdysozoa</taxon>
        <taxon>Arthropoda</taxon>
        <taxon>Chelicerata</taxon>
        <taxon>Arachnida</taxon>
        <taxon>Araneae</taxon>
        <taxon>Araneomorphae</taxon>
        <taxon>Entelegynae</taxon>
        <taxon>Araneoidea</taxon>
        <taxon>Araneidae</taxon>
        <taxon>Araneus</taxon>
    </lineage>
</organism>
<feature type="signal peptide" evidence="2">
    <location>
        <begin position="1"/>
        <end position="24"/>
    </location>
</feature>
<evidence type="ECO:0000259" key="3">
    <source>
        <dbReference type="SMART" id="SM00703"/>
    </source>
</evidence>
<evidence type="ECO:0000313" key="5">
    <source>
        <dbReference type="Proteomes" id="UP000499080"/>
    </source>
</evidence>
<dbReference type="Proteomes" id="UP000499080">
    <property type="component" value="Unassembled WGS sequence"/>
</dbReference>
<comment type="caution">
    <text evidence="4">The sequence shown here is derived from an EMBL/GenBank/DDBJ whole genome shotgun (WGS) entry which is preliminary data.</text>
</comment>
<sequence length="391" mass="43925">MSFIYHQFLVLVICFLHISLFISCEIIDQPKGYNIGHLLSESSKYVSASKVLKSATESDKLFLNNFSRFLQGSLQPVLLDHASRSNSSKCFKDLRHVFESAKSEEWAMRMLDSYAKPESGFMLGNVRWVGEFNECLGVYAPPKANTDVGDFHGKYCSLEFHLEMKNMTVPLYVGLCLPESCNPSGTLSVEVENLKLSGPIPTYGEKIDSLLNTTRLTCQPRSTELTTSATVVICVIGVFVLLALAGTSVTVYEHFTQARIRNDLPCFSINPDNSPILGEEYKGSYGSISEEDGNHCISKPRWLEKFKSFLNCFCILTNGKKLLNTSNIEGQMLCVHGIRFLSISWVILSHTYGLAFLGTRNQAEAFEMMDAWPYQIIKNGFYSVDSFFLLR</sequence>
<protein>
    <recommendedName>
        <fullName evidence="3">Nose resistant-to-fluoxetine protein N-terminal domain-containing protein</fullName>
    </recommendedName>
</protein>
<feature type="chain" id="PRO_5021328151" description="Nose resistant-to-fluoxetine protein N-terminal domain-containing protein" evidence="2">
    <location>
        <begin position="25"/>
        <end position="391"/>
    </location>
</feature>
<dbReference type="InterPro" id="IPR052728">
    <property type="entry name" value="O2_lipid_transport_reg"/>
</dbReference>
<gene>
    <name evidence="4" type="ORF">AVEN_197099_1</name>
</gene>
<dbReference type="EMBL" id="BGPR01003036">
    <property type="protein sequence ID" value="GBM82818.1"/>
    <property type="molecule type" value="Genomic_DNA"/>
</dbReference>
<name>A0A4Y2IY21_ARAVE</name>
<dbReference type="PANTHER" id="PTHR11161:SF0">
    <property type="entry name" value="O-ACYLTRANSFERASE LIKE PROTEIN"/>
    <property type="match status" value="1"/>
</dbReference>
<keyword evidence="5" id="KW-1185">Reference proteome</keyword>
<dbReference type="InterPro" id="IPR006621">
    <property type="entry name" value="Nose-resist-to-fluoxetine_N"/>
</dbReference>
<keyword evidence="1" id="KW-0812">Transmembrane</keyword>
<proteinExistence type="predicted"/>
<evidence type="ECO:0000313" key="4">
    <source>
        <dbReference type="EMBL" id="GBM82818.1"/>
    </source>
</evidence>
<keyword evidence="1" id="KW-1133">Transmembrane helix</keyword>